<reference evidence="2 3" key="1">
    <citation type="submission" date="2017-11" db="EMBL/GenBank/DDBJ databases">
        <title>Genomic Encyclopedia of Archaeal and Bacterial Type Strains, Phase II (KMG-II): From Individual Species to Whole Genera.</title>
        <authorList>
            <person name="Goeker M."/>
        </authorList>
    </citation>
    <scope>NUCLEOTIDE SEQUENCE [LARGE SCALE GENOMIC DNA]</scope>
    <source>
        <strain evidence="2 3">DSM 27763</strain>
    </source>
</reference>
<dbReference type="GO" id="GO:0002949">
    <property type="term" value="P:tRNA threonylcarbamoyladenosine modification"/>
    <property type="evidence" value="ECO:0007669"/>
    <property type="project" value="InterPro"/>
</dbReference>
<dbReference type="EMBL" id="PGEZ01000001">
    <property type="protein sequence ID" value="PJJ58394.1"/>
    <property type="molecule type" value="Genomic_DNA"/>
</dbReference>
<dbReference type="RefSeq" id="WP_039341950.1">
    <property type="nucleotide sequence ID" value="NZ_PGEZ01000001.1"/>
</dbReference>
<proteinExistence type="predicted"/>
<dbReference type="GO" id="GO:0005829">
    <property type="term" value="C:cytosol"/>
    <property type="evidence" value="ECO:0007669"/>
    <property type="project" value="TreeGrafter"/>
</dbReference>
<dbReference type="Proteomes" id="UP000230842">
    <property type="component" value="Unassembled WGS sequence"/>
</dbReference>
<dbReference type="PANTHER" id="PTHR11735">
    <property type="entry name" value="TRNA N6-ADENOSINE THREONYLCARBAMOYLTRANSFERASE"/>
    <property type="match status" value="1"/>
</dbReference>
<dbReference type="CDD" id="cd24032">
    <property type="entry name" value="ASKHA_NBD_TsaB"/>
    <property type="match status" value="1"/>
</dbReference>
<dbReference type="InterPro" id="IPR000905">
    <property type="entry name" value="Gcp-like_dom"/>
</dbReference>
<dbReference type="InterPro" id="IPR043129">
    <property type="entry name" value="ATPase_NBD"/>
</dbReference>
<dbReference type="OrthoDB" id="9809995at2"/>
<dbReference type="SUPFAM" id="SSF53067">
    <property type="entry name" value="Actin-like ATPase domain"/>
    <property type="match status" value="2"/>
</dbReference>
<protein>
    <submittedName>
        <fullName evidence="2">tRNA threonylcarbamoyl adenosine modification protein YeaZ</fullName>
    </submittedName>
</protein>
<dbReference type="NCBIfam" id="TIGR03725">
    <property type="entry name" value="T6A_YeaZ"/>
    <property type="match status" value="1"/>
</dbReference>
<keyword evidence="3" id="KW-1185">Reference proteome</keyword>
<evidence type="ECO:0000313" key="2">
    <source>
        <dbReference type="EMBL" id="PJJ58394.1"/>
    </source>
</evidence>
<gene>
    <name evidence="2" type="ORF">CLV56_2645</name>
</gene>
<accession>A0A0B2BNK5</accession>
<feature type="domain" description="Gcp-like" evidence="1">
    <location>
        <begin position="33"/>
        <end position="149"/>
    </location>
</feature>
<dbReference type="Pfam" id="PF00814">
    <property type="entry name" value="TsaD"/>
    <property type="match status" value="1"/>
</dbReference>
<comment type="caution">
    <text evidence="2">The sequence shown here is derived from an EMBL/GenBank/DDBJ whole genome shotgun (WGS) entry which is preliminary data.</text>
</comment>
<evidence type="ECO:0000259" key="1">
    <source>
        <dbReference type="Pfam" id="PF00814"/>
    </source>
</evidence>
<evidence type="ECO:0000313" key="3">
    <source>
        <dbReference type="Proteomes" id="UP000230842"/>
    </source>
</evidence>
<name>A0A0B2BNK5_9ACTN</name>
<dbReference type="InterPro" id="IPR022496">
    <property type="entry name" value="T6A_TsaB"/>
</dbReference>
<organism evidence="2 3">
    <name type="scientific">Mumia flava</name>
    <dbReference type="NCBI Taxonomy" id="1348852"/>
    <lineage>
        <taxon>Bacteria</taxon>
        <taxon>Bacillati</taxon>
        <taxon>Actinomycetota</taxon>
        <taxon>Actinomycetes</taxon>
        <taxon>Propionibacteriales</taxon>
        <taxon>Nocardioidaceae</taxon>
        <taxon>Mumia</taxon>
    </lineage>
</organism>
<dbReference type="PANTHER" id="PTHR11735:SF11">
    <property type="entry name" value="TRNA THREONYLCARBAMOYLADENOSINE BIOSYNTHESIS PROTEIN TSAB"/>
    <property type="match status" value="1"/>
</dbReference>
<dbReference type="Gene3D" id="3.30.420.40">
    <property type="match status" value="2"/>
</dbReference>
<dbReference type="AlphaFoldDB" id="A0A0B2BNK5"/>
<sequence length="217" mass="22132">MLILALDTATPVTTVAVHDGACVLASVARPGATSHGELLAPAIEQALQEADVDGRDVTDVAVGVGPGPFTGLRVGVVTARTLGVSWGARVHGVCTLDVLASQVAAAVPVDGPFVVATDARRREVYWAEYAPDGARIAGPDVARPADLAGRFSAATRFVGRGAQLYADVLDPIDGPEDPDAAALAALVASGAAVEVGLEPLYLRRPDATPPGERKRAS</sequence>